<dbReference type="Proteomes" id="UP000318288">
    <property type="component" value="Unassembled WGS sequence"/>
</dbReference>
<evidence type="ECO:0000256" key="1">
    <source>
        <dbReference type="SAM" id="MobiDB-lite"/>
    </source>
</evidence>
<organism evidence="2 3">
    <name type="scientific">Rubripirellula tenax</name>
    <dbReference type="NCBI Taxonomy" id="2528015"/>
    <lineage>
        <taxon>Bacteria</taxon>
        <taxon>Pseudomonadati</taxon>
        <taxon>Planctomycetota</taxon>
        <taxon>Planctomycetia</taxon>
        <taxon>Pirellulales</taxon>
        <taxon>Pirellulaceae</taxon>
        <taxon>Rubripirellula</taxon>
    </lineage>
</organism>
<reference evidence="2 3" key="1">
    <citation type="submission" date="2019-02" db="EMBL/GenBank/DDBJ databases">
        <title>Deep-cultivation of Planctomycetes and their phenomic and genomic characterization uncovers novel biology.</title>
        <authorList>
            <person name="Wiegand S."/>
            <person name="Jogler M."/>
            <person name="Boedeker C."/>
            <person name="Pinto D."/>
            <person name="Vollmers J."/>
            <person name="Rivas-Marin E."/>
            <person name="Kohn T."/>
            <person name="Peeters S.H."/>
            <person name="Heuer A."/>
            <person name="Rast P."/>
            <person name="Oberbeckmann S."/>
            <person name="Bunk B."/>
            <person name="Jeske O."/>
            <person name="Meyerdierks A."/>
            <person name="Storesund J.E."/>
            <person name="Kallscheuer N."/>
            <person name="Luecker S."/>
            <person name="Lage O.M."/>
            <person name="Pohl T."/>
            <person name="Merkel B.J."/>
            <person name="Hornburger P."/>
            <person name="Mueller R.-W."/>
            <person name="Bruemmer F."/>
            <person name="Labrenz M."/>
            <person name="Spormann A.M."/>
            <person name="Op Den Camp H."/>
            <person name="Overmann J."/>
            <person name="Amann R."/>
            <person name="Jetten M.S.M."/>
            <person name="Mascher T."/>
            <person name="Medema M.H."/>
            <person name="Devos D.P."/>
            <person name="Kaster A.-K."/>
            <person name="Ovreas L."/>
            <person name="Rohde M."/>
            <person name="Galperin M.Y."/>
            <person name="Jogler C."/>
        </authorList>
    </citation>
    <scope>NUCLEOTIDE SEQUENCE [LARGE SCALE GENOMIC DNA]</scope>
    <source>
        <strain evidence="2 3">Poly51</strain>
    </source>
</reference>
<dbReference type="EMBL" id="SJPW01000001">
    <property type="protein sequence ID" value="TWU59733.1"/>
    <property type="molecule type" value="Genomic_DNA"/>
</dbReference>
<evidence type="ECO:0000313" key="2">
    <source>
        <dbReference type="EMBL" id="TWU59733.1"/>
    </source>
</evidence>
<sequence>MFSQMESRLSVPGDGGRSSDLFPDIRNMVVRMFIRVHGHAVFVDHDFVRPARNTRKFIETFDAKRFRCPNCVPSGSQRLPYRKIIDRTPI</sequence>
<protein>
    <submittedName>
        <fullName evidence="2">Uncharacterized protein</fullName>
    </submittedName>
</protein>
<gene>
    <name evidence="2" type="ORF">Poly51_00050</name>
</gene>
<evidence type="ECO:0000313" key="3">
    <source>
        <dbReference type="Proteomes" id="UP000318288"/>
    </source>
</evidence>
<comment type="caution">
    <text evidence="2">The sequence shown here is derived from an EMBL/GenBank/DDBJ whole genome shotgun (WGS) entry which is preliminary data.</text>
</comment>
<name>A0A5C6FGP2_9BACT</name>
<proteinExistence type="predicted"/>
<keyword evidence="3" id="KW-1185">Reference proteome</keyword>
<feature type="region of interest" description="Disordered" evidence="1">
    <location>
        <begin position="1"/>
        <end position="20"/>
    </location>
</feature>
<dbReference type="AlphaFoldDB" id="A0A5C6FGP2"/>
<accession>A0A5C6FGP2</accession>